<feature type="transmembrane region" description="Helical" evidence="2">
    <location>
        <begin position="6"/>
        <end position="29"/>
    </location>
</feature>
<gene>
    <name evidence="3" type="ORF">J2S41_005525</name>
</gene>
<reference evidence="3" key="1">
    <citation type="submission" date="2023-07" db="EMBL/GenBank/DDBJ databases">
        <title>Sequencing the genomes of 1000 actinobacteria strains.</title>
        <authorList>
            <person name="Klenk H.-P."/>
        </authorList>
    </citation>
    <scope>NUCLEOTIDE SEQUENCE</scope>
    <source>
        <strain evidence="3">DSM 44707</strain>
    </source>
</reference>
<dbReference type="AlphaFoldDB" id="A0AAE3YU89"/>
<comment type="caution">
    <text evidence="3">The sequence shown here is derived from an EMBL/GenBank/DDBJ whole genome shotgun (WGS) entry which is preliminary data.</text>
</comment>
<protein>
    <submittedName>
        <fullName evidence="3">Uncharacterized protein</fullName>
    </submittedName>
</protein>
<keyword evidence="4" id="KW-1185">Reference proteome</keyword>
<keyword evidence="2" id="KW-1133">Transmembrane helix</keyword>
<dbReference type="Proteomes" id="UP001183643">
    <property type="component" value="Unassembled WGS sequence"/>
</dbReference>
<evidence type="ECO:0000313" key="3">
    <source>
        <dbReference type="EMBL" id="MDR7278747.1"/>
    </source>
</evidence>
<name>A0AAE3YU89_9ACTN</name>
<proteinExistence type="predicted"/>
<feature type="region of interest" description="Disordered" evidence="1">
    <location>
        <begin position="66"/>
        <end position="89"/>
    </location>
</feature>
<evidence type="ECO:0000313" key="4">
    <source>
        <dbReference type="Proteomes" id="UP001183643"/>
    </source>
</evidence>
<evidence type="ECO:0000256" key="1">
    <source>
        <dbReference type="SAM" id="MobiDB-lite"/>
    </source>
</evidence>
<keyword evidence="2" id="KW-0812">Transmembrane</keyword>
<dbReference type="EMBL" id="JAVDYB010000001">
    <property type="protein sequence ID" value="MDR7278747.1"/>
    <property type="molecule type" value="Genomic_DNA"/>
</dbReference>
<keyword evidence="2" id="KW-0472">Membrane</keyword>
<accession>A0AAE3YU89</accession>
<evidence type="ECO:0000256" key="2">
    <source>
        <dbReference type="SAM" id="Phobius"/>
    </source>
</evidence>
<organism evidence="3 4">
    <name type="scientific">Catenuloplanes atrovinosus</name>
    <dbReference type="NCBI Taxonomy" id="137266"/>
    <lineage>
        <taxon>Bacteria</taxon>
        <taxon>Bacillati</taxon>
        <taxon>Actinomycetota</taxon>
        <taxon>Actinomycetes</taxon>
        <taxon>Micromonosporales</taxon>
        <taxon>Micromonosporaceae</taxon>
        <taxon>Catenuloplanes</taxon>
    </lineage>
</organism>
<sequence>MQPLEVALIFVGVPLAVVGILAAVTLPGGDRRHREKRYRPGRPFEFTPVWFLSSPGQLAGRLAITSTTADDDAASANPHGPTGGASDRW</sequence>